<comment type="caution">
    <text evidence="6">The sequence shown here is derived from an EMBL/GenBank/DDBJ whole genome shotgun (WGS) entry which is preliminary data.</text>
</comment>
<evidence type="ECO:0000256" key="3">
    <source>
        <dbReference type="ARBA" id="ARBA00022679"/>
    </source>
</evidence>
<evidence type="ECO:0000256" key="2">
    <source>
        <dbReference type="ARBA" id="ARBA00022676"/>
    </source>
</evidence>
<dbReference type="AlphaFoldDB" id="A0A9W9YDJ6"/>
<dbReference type="CDD" id="cd03784">
    <property type="entry name" value="GT1_Gtf-like"/>
    <property type="match status" value="1"/>
</dbReference>
<accession>A0A9W9YDJ6</accession>
<dbReference type="InterPro" id="IPR002213">
    <property type="entry name" value="UDP_glucos_trans"/>
</dbReference>
<evidence type="ECO:0000313" key="6">
    <source>
        <dbReference type="EMBL" id="KAJ7334572.1"/>
    </source>
</evidence>
<evidence type="ECO:0000256" key="4">
    <source>
        <dbReference type="RuleBase" id="RU003718"/>
    </source>
</evidence>
<evidence type="ECO:0000313" key="7">
    <source>
        <dbReference type="Proteomes" id="UP001163046"/>
    </source>
</evidence>
<dbReference type="Gene3D" id="3.40.50.2000">
    <property type="entry name" value="Glycogen Phosphorylase B"/>
    <property type="match status" value="2"/>
</dbReference>
<keyword evidence="5" id="KW-0732">Signal</keyword>
<evidence type="ECO:0000256" key="5">
    <source>
        <dbReference type="RuleBase" id="RU362059"/>
    </source>
</evidence>
<name>A0A9W9YDJ6_9CNID</name>
<dbReference type="EC" id="2.4.1.17" evidence="5"/>
<comment type="subcellular location">
    <subcellularLocation>
        <location evidence="5">Membrane</location>
        <topology evidence="5">Single-pass membrane protein</topology>
    </subcellularLocation>
</comment>
<keyword evidence="2 4" id="KW-0328">Glycosyltransferase</keyword>
<dbReference type="GO" id="GO:0015020">
    <property type="term" value="F:glucuronosyltransferase activity"/>
    <property type="evidence" value="ECO:0007669"/>
    <property type="project" value="UniProtKB-EC"/>
</dbReference>
<dbReference type="PANTHER" id="PTHR48043:SF145">
    <property type="entry name" value="FI06409P-RELATED"/>
    <property type="match status" value="1"/>
</dbReference>
<feature type="signal peptide" evidence="5">
    <location>
        <begin position="1"/>
        <end position="18"/>
    </location>
</feature>
<dbReference type="OrthoDB" id="5835829at2759"/>
<proteinExistence type="inferred from homology"/>
<reference evidence="6" key="1">
    <citation type="submission" date="2023-01" db="EMBL/GenBank/DDBJ databases">
        <title>Genome assembly of the deep-sea coral Lophelia pertusa.</title>
        <authorList>
            <person name="Herrera S."/>
            <person name="Cordes E."/>
        </authorList>
    </citation>
    <scope>NUCLEOTIDE SEQUENCE</scope>
    <source>
        <strain evidence="6">USNM1676648</strain>
        <tissue evidence="6">Polyp</tissue>
    </source>
</reference>
<dbReference type="Proteomes" id="UP001163046">
    <property type="component" value="Unassembled WGS sequence"/>
</dbReference>
<dbReference type="PROSITE" id="PS51257">
    <property type="entry name" value="PROKAR_LIPOPROTEIN"/>
    <property type="match status" value="1"/>
</dbReference>
<dbReference type="Pfam" id="PF00201">
    <property type="entry name" value="UDPGT"/>
    <property type="match status" value="1"/>
</dbReference>
<comment type="catalytic activity">
    <reaction evidence="5">
        <text>glucuronate acceptor + UDP-alpha-D-glucuronate = acceptor beta-D-glucuronoside + UDP + H(+)</text>
        <dbReference type="Rhea" id="RHEA:21032"/>
        <dbReference type="ChEBI" id="CHEBI:15378"/>
        <dbReference type="ChEBI" id="CHEBI:58052"/>
        <dbReference type="ChEBI" id="CHEBI:58223"/>
        <dbReference type="ChEBI" id="CHEBI:132367"/>
        <dbReference type="ChEBI" id="CHEBI:132368"/>
        <dbReference type="EC" id="2.4.1.17"/>
    </reaction>
</comment>
<dbReference type="InterPro" id="IPR035595">
    <property type="entry name" value="UDP_glycos_trans_CS"/>
</dbReference>
<dbReference type="SUPFAM" id="SSF53756">
    <property type="entry name" value="UDP-Glycosyltransferase/glycogen phosphorylase"/>
    <property type="match status" value="1"/>
</dbReference>
<dbReference type="PANTHER" id="PTHR48043">
    <property type="entry name" value="EG:EG0003.4 PROTEIN-RELATED"/>
    <property type="match status" value="1"/>
</dbReference>
<evidence type="ECO:0000256" key="1">
    <source>
        <dbReference type="ARBA" id="ARBA00009995"/>
    </source>
</evidence>
<protein>
    <recommendedName>
        <fullName evidence="5">UDP-glucuronosyltransferase</fullName>
        <ecNumber evidence="5">2.4.1.17</ecNumber>
    </recommendedName>
</protein>
<dbReference type="InterPro" id="IPR050271">
    <property type="entry name" value="UDP-glycosyltransferase"/>
</dbReference>
<sequence length="450" mass="49826">MAALRCIFFFSLFSSCLAATYVMFPMFGRSHYLVIAKVGEELSRRGHEVQIFVGNTETYALKSPLARPFNSSHGLKKIGKPGAGLYALMSHLATVQAFYCDDILGNNDVMKAVKHADLVVGDSLDMCGSLIADSTPTAHAFALPLSPAYVPQFQSTLTDKLNFVERIQNVYQWIVVYLTFHIGMAPPFKELKNRYNITPDRSLYETLVKVDLIIAQMGFFLEYPRLFCRVNTRVVGPLLTSPSKPLPAELEEFMQSSGDNGVIVVAFGTALTTLNRDILAVMASAFAKFPQKFIWKLNEAESSAISVSDNIKAVPWMPQNDILGHPKTRLFIGHAGLNGILESIYHGVPMICSPFFGDQFDNAQAARDAGFAEVLHLGKATAEQLVSVINTVLTDPSYRESAVRISKSINSCLVRLLKKPLIGWSTRRLKVVCSTSDRGVWIYHSTSFTF</sequence>
<comment type="similarity">
    <text evidence="1 4">Belongs to the UDP-glycosyltransferase family.</text>
</comment>
<organism evidence="6 7">
    <name type="scientific">Desmophyllum pertusum</name>
    <dbReference type="NCBI Taxonomy" id="174260"/>
    <lineage>
        <taxon>Eukaryota</taxon>
        <taxon>Metazoa</taxon>
        <taxon>Cnidaria</taxon>
        <taxon>Anthozoa</taxon>
        <taxon>Hexacorallia</taxon>
        <taxon>Scleractinia</taxon>
        <taxon>Caryophylliina</taxon>
        <taxon>Caryophylliidae</taxon>
        <taxon>Desmophyllum</taxon>
    </lineage>
</organism>
<keyword evidence="7" id="KW-1185">Reference proteome</keyword>
<dbReference type="GO" id="GO:0016020">
    <property type="term" value="C:membrane"/>
    <property type="evidence" value="ECO:0007669"/>
    <property type="project" value="UniProtKB-SubCell"/>
</dbReference>
<dbReference type="PROSITE" id="PS00375">
    <property type="entry name" value="UDPGT"/>
    <property type="match status" value="1"/>
</dbReference>
<gene>
    <name evidence="6" type="ORF">OS493_014896</name>
</gene>
<dbReference type="EMBL" id="MU827784">
    <property type="protein sequence ID" value="KAJ7334572.1"/>
    <property type="molecule type" value="Genomic_DNA"/>
</dbReference>
<dbReference type="FunFam" id="3.40.50.2000:FF:000021">
    <property type="entry name" value="UDP-glucuronosyltransferase"/>
    <property type="match status" value="1"/>
</dbReference>
<feature type="chain" id="PRO_5041014363" description="UDP-glucuronosyltransferase" evidence="5">
    <location>
        <begin position="19"/>
        <end position="450"/>
    </location>
</feature>
<keyword evidence="3 4" id="KW-0808">Transferase</keyword>